<dbReference type="VEuPathDB" id="PlasmoDB:PBANKA_0908400"/>
<dbReference type="EMBL" id="LT614635">
    <property type="protein sequence ID" value="SCN25080.1"/>
    <property type="molecule type" value="Genomic_DNA"/>
</dbReference>
<sequence>MDIDQLDNSQNEINNGYSPLSYKKKKKCVNKYHLKLSTVNSITFFRKIKLKKKIKSLIKVGEMKVKGVKKQSEDNNKNFINNIKENINKNPEQQLHNMQNENIIYINDKDTNPEKKTYYEHVNKKPIDFDIIDSYINNNCDDFLIDDYETLYSDNCSIKESIKELINNCNNIFNNNLENKITYNFSEDIDLKDPKFIAENLTNEEILKRRDSNYIDNSIDDKDIDIALNIPTENNGYSPLSYQTSDCKKVNSLNNYNILNEYKDNIIFTKKSKNYYPNCNTSIYVENPFSELCNNYLNERKIEINTSILDPQLNNTYIKTSKNTNKSVDNNCRKKKCNKKKMTKAHLTSYTSFNLYTQKNLCNLLLNNVIIKNRIQMKSNKENSDPAFYFRITKKNMPILHTRMCGKKEKNKSKQIKINYYANKHFNRFGLSNVENCSDEKTEQVKCNSFKILKLEANQNDNLSNEHKMVKRKKEIINHQSTTKSSLNTNENIIDILYENEKLDNDDVFKIGTNIRNDTCFYNNDNNRSSSKHKSVKEDVSKFEKQKIEISKDKNNKPQNKSNIEILLKKVKLKKCKNMTYIYFYGEDNFKICKFKIEPDIVKRSCKLFKNIDVSKKKKCIFTIKKDRILKRFIKISLSNSNNFVNNKNYNKKIIPNLNFQNNSICEITDKIFNVSNFLIIFTLIKIKSKIYIFVNEINSIKVKVNEIINHIDKNINEISNIITSLKNVDNIKNTPENIKLINLMIVFLKITNIYSSASEKVKSQCNEFTSIQYNHEIVHSYIFFIKKFDKYIITSVMDIQNFYTKIKELMKIKQKEKETKKSLNENICIKQNDNFILSSVYSNLIHCLITHYQKILIFRKILDIYLIELKNFKKYQKEYIYNKLHFITRSKCPYNLLLFSFVIKCKWLSEISIRYICNNFNLKEFDKEKKQYFSFLSKKIKMKILNKFKENNKNDIYNKLKETQFHESLDIFINNSTNNSVNSSFINTYGQPLDIDNMSDLFKTNETLDFVKSVRKFLEKKNGICNKSNKIIRMDKYKDIKKNDTLSLRKEKKHEHTEKSKNNDENSTILKLKKELSLNQIKIFKKQIKGNNQNITNMNKLKINKNYFLTNQLNEYNIKDNCKDKTKEDKKGNNNKNLNINNNKNIEKKFIKDYNDRYISYEEIKMISNLSEKANPPKFGQNNKKDKIKIVENIKNIKKIEKKYKHMQEAKNKENFKITLNELRLKKITKKNNIKLLKSRLLKNKKTISVPLCDMKNDTIDNISVNLKINKKCINHETNSKSNITKVVKYTHLHDASNCKVSNNDDKIKPSNCENIKPLYNEIIKNNSIDKQPNKFSMALRNKGRKNSQIFLNKYEKDYIRNGNTNNSEQTKHYSKSEKINSEIMHIINESNRGIQKVNNKYIYMEKNYNKNVENDIKLLENSIYSNIFYDQINEPNFSENNFFFITQMDNSDKKIKPSKRNCNTIVSPQTSCIINSKNKNTESLKNNNLTSNKIIKYKLSDYSQKINKHEKGLHLYSFNGVKHENKHVKM</sequence>
<dbReference type="Proteomes" id="UP000219974">
    <property type="component" value="Chromosome 9"/>
</dbReference>
<name>A0A0Y9WIL6_PLABE</name>
<dbReference type="Proteomes" id="UP000219860">
    <property type="component" value="Chromosome 9"/>
</dbReference>
<dbReference type="OMA" id="MKDINKM"/>
<evidence type="ECO:0000313" key="7">
    <source>
        <dbReference type="Proteomes" id="UP000219860"/>
    </source>
</evidence>
<evidence type="ECO:0000313" key="6">
    <source>
        <dbReference type="Proteomes" id="UP000069549"/>
    </source>
</evidence>
<evidence type="ECO:0000313" key="10">
    <source>
        <dbReference type="Proteomes" id="UP000516480"/>
    </source>
</evidence>
<dbReference type="EMBL" id="LT608273">
    <property type="protein sequence ID" value="SCO60103.1"/>
    <property type="molecule type" value="Genomic_DNA"/>
</dbReference>
<dbReference type="Proteomes" id="UP000516480">
    <property type="component" value="Chromosome 9"/>
</dbReference>
<dbReference type="Proteomes" id="UP000069549">
    <property type="component" value="Chromosome 9"/>
</dbReference>
<evidence type="ECO:0000313" key="5">
    <source>
        <dbReference type="EMBL" id="SCO61645.1"/>
    </source>
</evidence>
<evidence type="ECO:0000313" key="4">
    <source>
        <dbReference type="EMBL" id="SCO60103.1"/>
    </source>
</evidence>
<protein>
    <submittedName>
        <fullName evidence="1">Uncharacterized protein</fullName>
    </submittedName>
</protein>
<dbReference type="EMBL" id="LT608145">
    <property type="protein sequence ID" value="SCM21836.1"/>
    <property type="molecule type" value="Genomic_DNA"/>
</dbReference>
<gene>
    <name evidence="1" type="ORF">PBK173_000188900</name>
    <name evidence="3" type="ORF">PBNK65E_000180400</name>
    <name evidence="2" type="ORF">PBNK65NY_000179700</name>
    <name evidence="5" type="ORF">PBSP11A_000179400</name>
    <name evidence="4" type="ORF">PBSP11RLL_000179500</name>
</gene>
<proteinExistence type="predicted"/>
<dbReference type="OrthoDB" id="372678at2759"/>
<evidence type="ECO:0000313" key="8">
    <source>
        <dbReference type="Proteomes" id="UP000219974"/>
    </source>
</evidence>
<organism evidence="1 6">
    <name type="scientific">Plasmodium berghei</name>
    <dbReference type="NCBI Taxonomy" id="5821"/>
    <lineage>
        <taxon>Eukaryota</taxon>
        <taxon>Sar</taxon>
        <taxon>Alveolata</taxon>
        <taxon>Apicomplexa</taxon>
        <taxon>Aconoidasida</taxon>
        <taxon>Haemosporida</taxon>
        <taxon>Plasmodiidae</taxon>
        <taxon>Plasmodium</taxon>
        <taxon>Plasmodium (Vinckeia)</taxon>
    </lineage>
</organism>
<reference evidence="1 6" key="1">
    <citation type="submission" date="2016-02" db="EMBL/GenBank/DDBJ databases">
        <authorList>
            <consortium name="Pathogen Informatics"/>
        </authorList>
    </citation>
    <scope>NUCLEOTIDE SEQUENCE [LARGE SCALE GENOMIC DNA]</scope>
    <source>
        <strain evidence="1 6">K173</strain>
        <strain evidence="2 10">NK65 ny</strain>
        <strain evidence="3 9">NK65e</strain>
        <strain evidence="5 7">SP11 Antwerpcl1</strain>
        <strain evidence="4 8">SP11 RLL</strain>
    </source>
</reference>
<evidence type="ECO:0000313" key="3">
    <source>
        <dbReference type="EMBL" id="SCN25080.1"/>
    </source>
</evidence>
<evidence type="ECO:0000313" key="1">
    <source>
        <dbReference type="EMBL" id="CXI40690.1"/>
    </source>
</evidence>
<dbReference type="EMBL" id="LT160029">
    <property type="protein sequence ID" value="CXI40690.1"/>
    <property type="molecule type" value="Genomic_DNA"/>
</dbReference>
<evidence type="ECO:0000313" key="2">
    <source>
        <dbReference type="EMBL" id="SCM21836.1"/>
    </source>
</evidence>
<dbReference type="Proteomes" id="UP000220214">
    <property type="component" value="Chromosome 9"/>
</dbReference>
<dbReference type="EMBL" id="LT608257">
    <property type="protein sequence ID" value="SCO61645.1"/>
    <property type="molecule type" value="Genomic_DNA"/>
</dbReference>
<accession>A0A0Y9WIL6</accession>
<evidence type="ECO:0000313" key="9">
    <source>
        <dbReference type="Proteomes" id="UP000220214"/>
    </source>
</evidence>